<proteinExistence type="predicted"/>
<dbReference type="Gene3D" id="6.10.250.3150">
    <property type="match status" value="1"/>
</dbReference>
<keyword evidence="7" id="KW-1185">Reference proteome</keyword>
<dbReference type="GO" id="GO:0016787">
    <property type="term" value="F:hydrolase activity"/>
    <property type="evidence" value="ECO:0007669"/>
    <property type="project" value="InterPro"/>
</dbReference>
<sequence length="279" mass="30503">MAAVLVFAISAVPVHADVDLVALTESITKLNDEIGALGTQLNATNQELADKTADYLQAKSQLKAKKQAMGQRMRAMYMMGNDGYMQFLFGSDNIGETFSNLDNMRSVVRADTDMLTGYIETAARAKADQKAVQKKQRELTAQQNELNKKLEEEQKKLQEYAANNKTENPGDQLDFICAVVAAECNSSYEGSLAVISCVMNRVDSGKWGGSDAVSVLTAPGQFAAYLDGPYKRYLGGKYPDYVKKAVIDCMVGGVRSHPYQSFRSGSSYGVWNCGGNSYR</sequence>
<dbReference type="Pfam" id="PF07486">
    <property type="entry name" value="Hydrolase_2"/>
    <property type="match status" value="1"/>
</dbReference>
<protein>
    <submittedName>
        <fullName evidence="6">Uncharacterized protein</fullName>
    </submittedName>
</protein>
<comment type="caution">
    <text evidence="6">The sequence shown here is derived from an EMBL/GenBank/DDBJ whole genome shotgun (WGS) entry which is preliminary data.</text>
</comment>
<keyword evidence="1 3" id="KW-0732">Signal</keyword>
<dbReference type="Proteomes" id="UP000473648">
    <property type="component" value="Unassembled WGS sequence"/>
</dbReference>
<dbReference type="Pfam" id="PF24568">
    <property type="entry name" value="CC_PcsB"/>
    <property type="match status" value="1"/>
</dbReference>
<evidence type="ECO:0000256" key="3">
    <source>
        <dbReference type="SAM" id="SignalP"/>
    </source>
</evidence>
<feature type="signal peptide" evidence="3">
    <location>
        <begin position="1"/>
        <end position="16"/>
    </location>
</feature>
<organism evidence="6 7">
    <name type="scientific">Candidatus Pseudoramibacter fermentans</name>
    <dbReference type="NCBI Taxonomy" id="2594427"/>
    <lineage>
        <taxon>Bacteria</taxon>
        <taxon>Bacillati</taxon>
        <taxon>Bacillota</taxon>
        <taxon>Clostridia</taxon>
        <taxon>Eubacteriales</taxon>
        <taxon>Eubacteriaceae</taxon>
        <taxon>Pseudoramibacter</taxon>
    </lineage>
</organism>
<evidence type="ECO:0000259" key="5">
    <source>
        <dbReference type="Pfam" id="PF24568"/>
    </source>
</evidence>
<evidence type="ECO:0000313" key="6">
    <source>
        <dbReference type="EMBL" id="MQM73291.1"/>
    </source>
</evidence>
<feature type="domain" description="Cell wall hydrolase SleB" evidence="4">
    <location>
        <begin position="186"/>
        <end position="233"/>
    </location>
</feature>
<evidence type="ECO:0000313" key="7">
    <source>
        <dbReference type="Proteomes" id="UP000473648"/>
    </source>
</evidence>
<feature type="domain" description="Peptidoglycan hydrolase PcsB coiled-coil" evidence="5">
    <location>
        <begin position="59"/>
        <end position="135"/>
    </location>
</feature>
<feature type="coiled-coil region" evidence="2">
    <location>
        <begin position="125"/>
        <end position="167"/>
    </location>
</feature>
<reference evidence="6" key="1">
    <citation type="journal article" date="2020" name="Appl. Environ. Microbiol.">
        <title>Medium-Chain Fatty Acid Synthesis by 'Candidatus Weimeria bifida' gen. nov., sp. nov., and 'Candidatus Pseudoramibacter fermentans' sp. nov.</title>
        <authorList>
            <person name="Scarborough M.J."/>
            <person name="Myers K.S."/>
            <person name="Donohue T.J."/>
            <person name="Noguera D.R."/>
        </authorList>
    </citation>
    <scope>NUCLEOTIDE SEQUENCE</scope>
    <source>
        <strain evidence="6">EUB1.1</strain>
    </source>
</reference>
<dbReference type="Gene3D" id="1.10.10.2520">
    <property type="entry name" value="Cell wall hydrolase SleB, domain 1"/>
    <property type="match status" value="1"/>
</dbReference>
<gene>
    <name evidence="6" type="ORF">FRC53_07775</name>
</gene>
<dbReference type="InterPro" id="IPR042047">
    <property type="entry name" value="SleB_dom1"/>
</dbReference>
<accession>A0A6L5GSQ3</accession>
<evidence type="ECO:0000259" key="4">
    <source>
        <dbReference type="Pfam" id="PF07486"/>
    </source>
</evidence>
<evidence type="ECO:0000256" key="1">
    <source>
        <dbReference type="ARBA" id="ARBA00022729"/>
    </source>
</evidence>
<dbReference type="AlphaFoldDB" id="A0A6L5GSQ3"/>
<evidence type="ECO:0000256" key="2">
    <source>
        <dbReference type="SAM" id="Coils"/>
    </source>
</evidence>
<dbReference type="InterPro" id="IPR011105">
    <property type="entry name" value="Cell_wall_hydrolase_SleB"/>
</dbReference>
<dbReference type="EMBL" id="VOGB01000005">
    <property type="protein sequence ID" value="MQM73291.1"/>
    <property type="molecule type" value="Genomic_DNA"/>
</dbReference>
<name>A0A6L5GSQ3_9FIRM</name>
<keyword evidence="2" id="KW-0175">Coiled coil</keyword>
<feature type="chain" id="PRO_5026809365" evidence="3">
    <location>
        <begin position="17"/>
        <end position="279"/>
    </location>
</feature>
<dbReference type="InterPro" id="IPR057309">
    <property type="entry name" value="PcsB_CC"/>
</dbReference>